<name>A0A212K1H0_9PROT</name>
<dbReference type="InterPro" id="IPR017896">
    <property type="entry name" value="4Fe4S_Fe-S-bd"/>
</dbReference>
<dbReference type="EMBL" id="FLUO01000001">
    <property type="protein sequence ID" value="SBW05513.1"/>
    <property type="molecule type" value="Genomic_DNA"/>
</dbReference>
<accession>A0A212K1H0</accession>
<organism evidence="2">
    <name type="scientific">uncultured Alphaproteobacteria bacterium</name>
    <dbReference type="NCBI Taxonomy" id="91750"/>
    <lineage>
        <taxon>Bacteria</taxon>
        <taxon>Pseudomonadati</taxon>
        <taxon>Pseudomonadota</taxon>
        <taxon>Alphaproteobacteria</taxon>
        <taxon>environmental samples</taxon>
    </lineage>
</organism>
<dbReference type="AlphaFoldDB" id="A0A212K1H0"/>
<sequence length="236" mass="25698">MAMIHSLDSRLAPYGLIVLGGFPVEAGDPPLPSGAPARFGALIGNAGPAMWRAFAAARRDEPHPLNAWNRRVVDPVAADLGATAVYPFDEPFLPFHRWAGRTGTIFASPMTPAIHPVYGTWFGLRGALFSAEPLADMPPPVAHPCESCVEKPCLDVCPADAIRTKDGGRCLDHLERHPESDCVAHACRARRACPVGREFAYRPDQARFHMEAFVRDFGDVMRKWRASTAGKSLDST</sequence>
<proteinExistence type="predicted"/>
<evidence type="ECO:0000313" key="2">
    <source>
        <dbReference type="EMBL" id="SBW05513.1"/>
    </source>
</evidence>
<feature type="domain" description="4Fe-4S ferredoxin-type" evidence="1">
    <location>
        <begin position="138"/>
        <end position="167"/>
    </location>
</feature>
<evidence type="ECO:0000259" key="1">
    <source>
        <dbReference type="PROSITE" id="PS51379"/>
    </source>
</evidence>
<protein>
    <recommendedName>
        <fullName evidence="1">4Fe-4S ferredoxin-type domain-containing protein</fullName>
    </recommendedName>
</protein>
<gene>
    <name evidence="2" type="ORF">KL86APRO_11989</name>
</gene>
<dbReference type="SUPFAM" id="SSF54862">
    <property type="entry name" value="4Fe-4S ferredoxins"/>
    <property type="match status" value="1"/>
</dbReference>
<reference evidence="2" key="1">
    <citation type="submission" date="2016-04" db="EMBL/GenBank/DDBJ databases">
        <authorList>
            <person name="Evans L.H."/>
            <person name="Alamgir A."/>
            <person name="Owens N."/>
            <person name="Weber N.D."/>
            <person name="Virtaneva K."/>
            <person name="Barbian K."/>
            <person name="Babar A."/>
            <person name="Rosenke K."/>
        </authorList>
    </citation>
    <scope>NUCLEOTIDE SEQUENCE</scope>
    <source>
        <strain evidence="2">86</strain>
    </source>
</reference>
<dbReference type="PROSITE" id="PS51379">
    <property type="entry name" value="4FE4S_FER_2"/>
    <property type="match status" value="1"/>
</dbReference>